<evidence type="ECO:0000256" key="3">
    <source>
        <dbReference type="ARBA" id="ARBA00022679"/>
    </source>
</evidence>
<evidence type="ECO:0000313" key="11">
    <source>
        <dbReference type="Proteomes" id="UP001465668"/>
    </source>
</evidence>
<keyword evidence="3" id="KW-0808">Transferase</keyword>
<dbReference type="PANTHER" id="PTHR43671:SF13">
    <property type="entry name" value="SERINE_THREONINE-PROTEIN KINASE NEK2"/>
    <property type="match status" value="1"/>
</dbReference>
<proteinExistence type="inferred from homology"/>
<reference evidence="10 11" key="1">
    <citation type="submission" date="2024-02" db="EMBL/GenBank/DDBJ databases">
        <title>First draft genome assembly of two strains of Seiridium cardinale.</title>
        <authorList>
            <person name="Emiliani G."/>
            <person name="Scali E."/>
        </authorList>
    </citation>
    <scope>NUCLEOTIDE SEQUENCE [LARGE SCALE GENOMIC DNA]</scope>
    <source>
        <strain evidence="10 11">BM-138-000479</strain>
    </source>
</reference>
<sequence length="404" mass="45400">MGQPAEVIDLTDPDKTERVVDELKAHFARITFWKYERFLGDGEYAVAVLVKERNPFVAGRRMVVKRAKGLRGETSLRRETDWLTKLRGSEHIVDLLAARDNTDSARELSSFLRVLKDARYIFESPASLAFSGTIGPIVGIEYLENGTLGMLIKRLEDRGIHLPNRVLWSFFLCMVRACVALAYPPKGAPGEDTQLENIPTDGRQPIELTHGDLHSANIMIGRVNPRFAEHSIVPVAKFIDLGEAKVDSVLGITENLYKVSLRIFVLIIRHEFKIRRARSMYRGFETLATEILPHGDGAKYLTLDPELREFLARCLATDEALRPGLQEMLQTTHDAFHNKTPSDYAPNEALESDDAMRSVIKTLLYDADSSASTEQEALKRSAPAERESPDSGIFAAIRGPKRRR</sequence>
<evidence type="ECO:0000256" key="7">
    <source>
        <dbReference type="PROSITE-ProRule" id="PRU10141"/>
    </source>
</evidence>
<dbReference type="EC" id="2.7.11.1" evidence="2"/>
<dbReference type="Proteomes" id="UP001465668">
    <property type="component" value="Unassembled WGS sequence"/>
</dbReference>
<dbReference type="SUPFAM" id="SSF56112">
    <property type="entry name" value="Protein kinase-like (PK-like)"/>
    <property type="match status" value="1"/>
</dbReference>
<keyword evidence="11" id="KW-1185">Reference proteome</keyword>
<dbReference type="EMBL" id="JARVKM010000007">
    <property type="protein sequence ID" value="KAK9780238.1"/>
    <property type="molecule type" value="Genomic_DNA"/>
</dbReference>
<keyword evidence="6 7" id="KW-0067">ATP-binding</keyword>
<evidence type="ECO:0000313" key="10">
    <source>
        <dbReference type="EMBL" id="KAK9780238.1"/>
    </source>
</evidence>
<evidence type="ECO:0000259" key="9">
    <source>
        <dbReference type="PROSITE" id="PS50011"/>
    </source>
</evidence>
<feature type="domain" description="Protein kinase" evidence="9">
    <location>
        <begin position="33"/>
        <end position="336"/>
    </location>
</feature>
<feature type="binding site" evidence="7">
    <location>
        <position position="65"/>
    </location>
    <ligand>
        <name>ATP</name>
        <dbReference type="ChEBI" id="CHEBI:30616"/>
    </ligand>
</feature>
<dbReference type="InterPro" id="IPR017441">
    <property type="entry name" value="Protein_kinase_ATP_BS"/>
</dbReference>
<dbReference type="PANTHER" id="PTHR43671">
    <property type="entry name" value="SERINE/THREONINE-PROTEIN KINASE NEK"/>
    <property type="match status" value="1"/>
</dbReference>
<protein>
    <recommendedName>
        <fullName evidence="2">non-specific serine/threonine protein kinase</fullName>
        <ecNumber evidence="2">2.7.11.1</ecNumber>
    </recommendedName>
</protein>
<dbReference type="SMART" id="SM00220">
    <property type="entry name" value="S_TKc"/>
    <property type="match status" value="1"/>
</dbReference>
<dbReference type="PROSITE" id="PS00107">
    <property type="entry name" value="PROTEIN_KINASE_ATP"/>
    <property type="match status" value="1"/>
</dbReference>
<name>A0ABR2Y2U6_9PEZI</name>
<dbReference type="Gene3D" id="1.10.510.10">
    <property type="entry name" value="Transferase(Phosphotransferase) domain 1"/>
    <property type="match status" value="1"/>
</dbReference>
<evidence type="ECO:0000256" key="5">
    <source>
        <dbReference type="ARBA" id="ARBA00022777"/>
    </source>
</evidence>
<dbReference type="PROSITE" id="PS50011">
    <property type="entry name" value="PROTEIN_KINASE_DOM"/>
    <property type="match status" value="1"/>
</dbReference>
<keyword evidence="4 7" id="KW-0547">Nucleotide-binding</keyword>
<comment type="similarity">
    <text evidence="1">Belongs to the protein kinase superfamily. NEK Ser/Thr protein kinase family. NIMA subfamily.</text>
</comment>
<feature type="region of interest" description="Disordered" evidence="8">
    <location>
        <begin position="368"/>
        <end position="404"/>
    </location>
</feature>
<evidence type="ECO:0000256" key="1">
    <source>
        <dbReference type="ARBA" id="ARBA00010886"/>
    </source>
</evidence>
<dbReference type="InterPro" id="IPR050660">
    <property type="entry name" value="NEK_Ser/Thr_kinase"/>
</dbReference>
<evidence type="ECO:0000256" key="8">
    <source>
        <dbReference type="SAM" id="MobiDB-lite"/>
    </source>
</evidence>
<evidence type="ECO:0000256" key="2">
    <source>
        <dbReference type="ARBA" id="ARBA00012513"/>
    </source>
</evidence>
<accession>A0ABR2Y2U6</accession>
<feature type="compositionally biased region" description="Basic and acidic residues" evidence="8">
    <location>
        <begin position="376"/>
        <end position="389"/>
    </location>
</feature>
<dbReference type="InterPro" id="IPR011009">
    <property type="entry name" value="Kinase-like_dom_sf"/>
</dbReference>
<evidence type="ECO:0000256" key="6">
    <source>
        <dbReference type="ARBA" id="ARBA00022840"/>
    </source>
</evidence>
<dbReference type="InterPro" id="IPR000719">
    <property type="entry name" value="Prot_kinase_dom"/>
</dbReference>
<organism evidence="10 11">
    <name type="scientific">Seiridium cardinale</name>
    <dbReference type="NCBI Taxonomy" id="138064"/>
    <lineage>
        <taxon>Eukaryota</taxon>
        <taxon>Fungi</taxon>
        <taxon>Dikarya</taxon>
        <taxon>Ascomycota</taxon>
        <taxon>Pezizomycotina</taxon>
        <taxon>Sordariomycetes</taxon>
        <taxon>Xylariomycetidae</taxon>
        <taxon>Amphisphaeriales</taxon>
        <taxon>Sporocadaceae</taxon>
        <taxon>Seiridium</taxon>
    </lineage>
</organism>
<comment type="caution">
    <text evidence="10">The sequence shown here is derived from an EMBL/GenBank/DDBJ whole genome shotgun (WGS) entry which is preliminary data.</text>
</comment>
<evidence type="ECO:0000256" key="4">
    <source>
        <dbReference type="ARBA" id="ARBA00022741"/>
    </source>
</evidence>
<keyword evidence="5" id="KW-0418">Kinase</keyword>
<gene>
    <name evidence="10" type="ORF">SCAR479_02875</name>
</gene>